<proteinExistence type="predicted"/>
<dbReference type="Proteomes" id="UP000198287">
    <property type="component" value="Unassembled WGS sequence"/>
</dbReference>
<evidence type="ECO:0000256" key="1">
    <source>
        <dbReference type="SAM" id="MobiDB-lite"/>
    </source>
</evidence>
<dbReference type="EMBL" id="LNIX01000003">
    <property type="protein sequence ID" value="OXA57272.1"/>
    <property type="molecule type" value="Genomic_DNA"/>
</dbReference>
<accession>A0A226EI21</accession>
<sequence>MSNYSNDDDFVNPPSFPNTQKPAPSSSSSKRKAATPTSSKAETSTKRKKGDDNDTEEEELPSFKFLTLDSDDDDDEELLSKQEWRMVEGRTRYMRDPPTSPPERGYANRKIDPREDKRDIVWWQITKALNTNKKMSDKSDDEGDNKLREFFCKLAREVDEMGSQTSTTSDLTPNTPPIITGKYPPLTAAERFIAETKIRQAGEKGLEVPGTMSRVAFSPPNNNREYELVVIVAPNTKYTYICSVIPNCVKTRSTTVEPIPKCYLHKGEQIGFVLAQFTDGANKKNDVVLHVIASFTYIYGDDEGKSHNATRAIMLQHINKPTLAFKLYSKEREAAKAPAAQAVELEERRLYFDDEDELMKVYAARQTTTLFQLLLWPDTTIKIISLNSHINLPNGAYKELLEEMDLYGVELKIHDKLSLAAATAINLEEDAKIPFLLHAEEGENIGAFLTRGRKERKEKVAALYFASNPYIIYAGQALSRSVHRQGGTADPIVVYKNKKPSTHPDHKLVPVGLVLEEERYKWECHLQISALIASLLRLKNCINPGDFSSDNSHPLCINRQINASFVDKKSWKIVHGILIKKFLVDVYLGPKASDE</sequence>
<feature type="region of interest" description="Disordered" evidence="1">
    <location>
        <begin position="1"/>
        <end position="79"/>
    </location>
</feature>
<protein>
    <submittedName>
        <fullName evidence="2">Uncharacterized protein</fullName>
    </submittedName>
</protein>
<keyword evidence="3" id="KW-1185">Reference proteome</keyword>
<evidence type="ECO:0000313" key="2">
    <source>
        <dbReference type="EMBL" id="OXA57272.1"/>
    </source>
</evidence>
<organism evidence="2 3">
    <name type="scientific">Folsomia candida</name>
    <name type="common">Springtail</name>
    <dbReference type="NCBI Taxonomy" id="158441"/>
    <lineage>
        <taxon>Eukaryota</taxon>
        <taxon>Metazoa</taxon>
        <taxon>Ecdysozoa</taxon>
        <taxon>Arthropoda</taxon>
        <taxon>Hexapoda</taxon>
        <taxon>Collembola</taxon>
        <taxon>Entomobryomorpha</taxon>
        <taxon>Isotomoidea</taxon>
        <taxon>Isotomidae</taxon>
        <taxon>Proisotominae</taxon>
        <taxon>Folsomia</taxon>
    </lineage>
</organism>
<feature type="compositionally biased region" description="Acidic residues" evidence="1">
    <location>
        <begin position="1"/>
        <end position="10"/>
    </location>
</feature>
<feature type="compositionally biased region" description="Low complexity" evidence="1">
    <location>
        <begin position="21"/>
        <end position="41"/>
    </location>
</feature>
<evidence type="ECO:0000313" key="3">
    <source>
        <dbReference type="Proteomes" id="UP000198287"/>
    </source>
</evidence>
<feature type="compositionally biased region" description="Basic and acidic residues" evidence="1">
    <location>
        <begin position="43"/>
        <end position="52"/>
    </location>
</feature>
<dbReference type="AlphaFoldDB" id="A0A226EI21"/>
<name>A0A226EI21_FOLCA</name>
<reference evidence="2 3" key="1">
    <citation type="submission" date="2015-12" db="EMBL/GenBank/DDBJ databases">
        <title>The genome of Folsomia candida.</title>
        <authorList>
            <person name="Faddeeva A."/>
            <person name="Derks M.F."/>
            <person name="Anvar Y."/>
            <person name="Smit S."/>
            <person name="Van Straalen N."/>
            <person name="Roelofs D."/>
        </authorList>
    </citation>
    <scope>NUCLEOTIDE SEQUENCE [LARGE SCALE GENOMIC DNA]</scope>
    <source>
        <strain evidence="2 3">VU population</strain>
        <tissue evidence="2">Whole body</tissue>
    </source>
</reference>
<gene>
    <name evidence="2" type="ORF">Fcan01_08019</name>
</gene>
<comment type="caution">
    <text evidence="2">The sequence shown here is derived from an EMBL/GenBank/DDBJ whole genome shotgun (WGS) entry which is preliminary data.</text>
</comment>